<sequence>MEKAIFIQERNISESILKHVHQNIHAYCSPWKDFYLKSSNYVYIDPSIDQNQDDENLCTEGTSSLSNPVYVPVKTLERDNLDRSSGTESDDSSICSVRF</sequence>
<reference evidence="2" key="1">
    <citation type="journal article" date="2023" name="Insect Mol. Biol.">
        <title>Genome sequencing provides insights into the evolution of gene families encoding plant cell wall-degrading enzymes in longhorned beetles.</title>
        <authorList>
            <person name="Shin N.R."/>
            <person name="Okamura Y."/>
            <person name="Kirsch R."/>
            <person name="Pauchet Y."/>
        </authorList>
    </citation>
    <scope>NUCLEOTIDE SEQUENCE</scope>
    <source>
        <strain evidence="2">MMC_N1</strain>
    </source>
</reference>
<keyword evidence="3" id="KW-1185">Reference proteome</keyword>
<evidence type="ECO:0000256" key="1">
    <source>
        <dbReference type="SAM" id="MobiDB-lite"/>
    </source>
</evidence>
<name>A0ABQ9JNH6_9CUCU</name>
<protein>
    <submittedName>
        <fullName evidence="2">Uncharacterized protein</fullName>
    </submittedName>
</protein>
<gene>
    <name evidence="2" type="ORF">NQ317_006355</name>
</gene>
<feature type="compositionally biased region" description="Polar residues" evidence="1">
    <location>
        <begin position="83"/>
        <end position="99"/>
    </location>
</feature>
<organism evidence="2 3">
    <name type="scientific">Molorchus minor</name>
    <dbReference type="NCBI Taxonomy" id="1323400"/>
    <lineage>
        <taxon>Eukaryota</taxon>
        <taxon>Metazoa</taxon>
        <taxon>Ecdysozoa</taxon>
        <taxon>Arthropoda</taxon>
        <taxon>Hexapoda</taxon>
        <taxon>Insecta</taxon>
        <taxon>Pterygota</taxon>
        <taxon>Neoptera</taxon>
        <taxon>Endopterygota</taxon>
        <taxon>Coleoptera</taxon>
        <taxon>Polyphaga</taxon>
        <taxon>Cucujiformia</taxon>
        <taxon>Chrysomeloidea</taxon>
        <taxon>Cerambycidae</taxon>
        <taxon>Lamiinae</taxon>
        <taxon>Monochamini</taxon>
        <taxon>Molorchus</taxon>
    </lineage>
</organism>
<dbReference type="EMBL" id="JAPWTJ010000368">
    <property type="protein sequence ID" value="KAJ8979163.1"/>
    <property type="molecule type" value="Genomic_DNA"/>
</dbReference>
<dbReference type="Proteomes" id="UP001162164">
    <property type="component" value="Unassembled WGS sequence"/>
</dbReference>
<proteinExistence type="predicted"/>
<evidence type="ECO:0000313" key="3">
    <source>
        <dbReference type="Proteomes" id="UP001162164"/>
    </source>
</evidence>
<evidence type="ECO:0000313" key="2">
    <source>
        <dbReference type="EMBL" id="KAJ8979163.1"/>
    </source>
</evidence>
<comment type="caution">
    <text evidence="2">The sequence shown here is derived from an EMBL/GenBank/DDBJ whole genome shotgun (WGS) entry which is preliminary data.</text>
</comment>
<feature type="region of interest" description="Disordered" evidence="1">
    <location>
        <begin position="77"/>
        <end position="99"/>
    </location>
</feature>
<accession>A0ABQ9JNH6</accession>